<dbReference type="Proteomes" id="UP001140206">
    <property type="component" value="Chromosome 4"/>
</dbReference>
<name>A0AAV8DCX1_9POAL</name>
<sequence length="187" mass="21780">MHVETASRISGSLALIEREITGKYLRFPKFEDAINLLKSMELNFEDICSVLFSAKLSVQANLIGLHYSVNFLRVKNKDVRDAVVTRRVAERRVHLKWFRATRYFDLLHMPEQRCYLTRSIWKIAMDKEVLALLNQGHTANIREVRIGTLPDEGVKQTTYLRHFFGVFIQGYCCILQKKHIKINIAVL</sequence>
<proteinExistence type="predicted"/>
<reference evidence="1" key="1">
    <citation type="submission" date="2022-08" db="EMBL/GenBank/DDBJ databases">
        <authorList>
            <person name="Marques A."/>
        </authorList>
    </citation>
    <scope>NUCLEOTIDE SEQUENCE</scope>
    <source>
        <strain evidence="1">RhyPub2mFocal</strain>
        <tissue evidence="1">Leaves</tissue>
    </source>
</reference>
<comment type="caution">
    <text evidence="1">The sequence shown here is derived from an EMBL/GenBank/DDBJ whole genome shotgun (WGS) entry which is preliminary data.</text>
</comment>
<evidence type="ECO:0000313" key="1">
    <source>
        <dbReference type="EMBL" id="KAJ4764216.1"/>
    </source>
</evidence>
<accession>A0AAV8DCX1</accession>
<dbReference type="EMBL" id="JAMFTS010000004">
    <property type="protein sequence ID" value="KAJ4764216.1"/>
    <property type="molecule type" value="Genomic_DNA"/>
</dbReference>
<evidence type="ECO:0000313" key="2">
    <source>
        <dbReference type="Proteomes" id="UP001140206"/>
    </source>
</evidence>
<organism evidence="1 2">
    <name type="scientific">Rhynchospora pubera</name>
    <dbReference type="NCBI Taxonomy" id="906938"/>
    <lineage>
        <taxon>Eukaryota</taxon>
        <taxon>Viridiplantae</taxon>
        <taxon>Streptophyta</taxon>
        <taxon>Embryophyta</taxon>
        <taxon>Tracheophyta</taxon>
        <taxon>Spermatophyta</taxon>
        <taxon>Magnoliopsida</taxon>
        <taxon>Liliopsida</taxon>
        <taxon>Poales</taxon>
        <taxon>Cyperaceae</taxon>
        <taxon>Cyperoideae</taxon>
        <taxon>Rhynchosporeae</taxon>
        <taxon>Rhynchospora</taxon>
    </lineage>
</organism>
<dbReference type="AlphaFoldDB" id="A0AAV8DCX1"/>
<protein>
    <submittedName>
        <fullName evidence="1">F-box-like protein</fullName>
    </submittedName>
</protein>
<gene>
    <name evidence="1" type="ORF">LUZ62_074591</name>
</gene>
<keyword evidence="2" id="KW-1185">Reference proteome</keyword>